<proteinExistence type="predicted"/>
<dbReference type="FunFam" id="3.30.70.270:FF:000020">
    <property type="entry name" value="Transposon Tf2-6 polyprotein-like Protein"/>
    <property type="match status" value="1"/>
</dbReference>
<dbReference type="PANTHER" id="PTHR37984">
    <property type="entry name" value="PROTEIN CBG26694"/>
    <property type="match status" value="1"/>
</dbReference>
<dbReference type="Gene3D" id="3.30.70.270">
    <property type="match status" value="2"/>
</dbReference>
<gene>
    <name evidence="3" type="ORF">CB5_LOCUS23863</name>
</gene>
<dbReference type="PROSITE" id="PS50878">
    <property type="entry name" value="RT_POL"/>
    <property type="match status" value="1"/>
</dbReference>
<evidence type="ECO:0000259" key="2">
    <source>
        <dbReference type="PROSITE" id="PS50878"/>
    </source>
</evidence>
<protein>
    <recommendedName>
        <fullName evidence="2">Reverse transcriptase domain-containing protein</fullName>
    </recommendedName>
</protein>
<dbReference type="InterPro" id="IPR050951">
    <property type="entry name" value="Retrovirus_Pol_polyprotein"/>
</dbReference>
<reference evidence="3" key="1">
    <citation type="submission" date="2020-07" db="EMBL/GenBank/DDBJ databases">
        <authorList>
            <person name="Lin J."/>
        </authorList>
    </citation>
    <scope>NUCLEOTIDE SEQUENCE</scope>
</reference>
<dbReference type="GO" id="GO:0003824">
    <property type="term" value="F:catalytic activity"/>
    <property type="evidence" value="ECO:0007669"/>
    <property type="project" value="UniProtKB-KW"/>
</dbReference>
<evidence type="ECO:0000256" key="1">
    <source>
        <dbReference type="ARBA" id="ARBA00023268"/>
    </source>
</evidence>
<dbReference type="FunFam" id="3.10.20.370:FF:000001">
    <property type="entry name" value="Retrovirus-related Pol polyprotein from transposon 17.6-like protein"/>
    <property type="match status" value="1"/>
</dbReference>
<dbReference type="AlphaFoldDB" id="A0A6V7QC08"/>
<dbReference type="SUPFAM" id="SSF56672">
    <property type="entry name" value="DNA/RNA polymerases"/>
    <property type="match status" value="1"/>
</dbReference>
<accession>A0A6V7QC08</accession>
<dbReference type="Gene3D" id="3.10.20.370">
    <property type="match status" value="1"/>
</dbReference>
<dbReference type="InterPro" id="IPR000477">
    <property type="entry name" value="RT_dom"/>
</dbReference>
<dbReference type="CDD" id="cd09274">
    <property type="entry name" value="RNase_HI_RT_Ty3"/>
    <property type="match status" value="1"/>
</dbReference>
<dbReference type="Pfam" id="PF17919">
    <property type="entry name" value="RT_RNaseH_2"/>
    <property type="match status" value="1"/>
</dbReference>
<dbReference type="PANTHER" id="PTHR37984:SF5">
    <property type="entry name" value="PROTEIN NYNRIN-LIKE"/>
    <property type="match status" value="1"/>
</dbReference>
<organism evidence="3">
    <name type="scientific">Ananas comosus var. bracteatus</name>
    <name type="common">red pineapple</name>
    <dbReference type="NCBI Taxonomy" id="296719"/>
    <lineage>
        <taxon>Eukaryota</taxon>
        <taxon>Viridiplantae</taxon>
        <taxon>Streptophyta</taxon>
        <taxon>Embryophyta</taxon>
        <taxon>Tracheophyta</taxon>
        <taxon>Spermatophyta</taxon>
        <taxon>Magnoliopsida</taxon>
        <taxon>Liliopsida</taxon>
        <taxon>Poales</taxon>
        <taxon>Bromeliaceae</taxon>
        <taxon>Bromelioideae</taxon>
        <taxon>Ananas</taxon>
    </lineage>
</organism>
<dbReference type="Pfam" id="PF00078">
    <property type="entry name" value="RVT_1"/>
    <property type="match status" value="1"/>
</dbReference>
<keyword evidence="1" id="KW-0511">Multifunctional enzyme</keyword>
<name>A0A6V7QC08_ANACO</name>
<feature type="domain" description="Reverse transcriptase" evidence="2">
    <location>
        <begin position="1"/>
        <end position="67"/>
    </location>
</feature>
<dbReference type="InterPro" id="IPR043502">
    <property type="entry name" value="DNA/RNA_pol_sf"/>
</dbReference>
<evidence type="ECO:0000313" key="3">
    <source>
        <dbReference type="EMBL" id="CAD1840652.1"/>
    </source>
</evidence>
<dbReference type="InterPro" id="IPR041577">
    <property type="entry name" value="RT_RNaseH_2"/>
</dbReference>
<sequence>MNTVFAPYLRKFVFVFFDDILIYSENLQDHVRHLTLVLEELRKNQLFAKRSTCTFGQQRVEYLGHIITEEGVATDPAKIEAMTQWPAPRSVKELRGFLGLTGYYRKFIKHYSTISRPLTELLKKDHFQWTEEGQQAFVALKRAMSTAPVLAMPDFNKAFVLETDASGTGIGAVLSQEGKPIAYLSKAIQGKNLGLSTYEKEFLAILMATQKWRHYLLPKSFVIRTDHESLKHLLEQKIITPMQQKRMWKLMGFNYTIAYKKGKENMAADALSRREVESGTSLAITAIVPTWMSELEDSYKGDANCEQLIKEVICHSPGPSGSPPGTCPDPPYV</sequence>
<dbReference type="EMBL" id="LR862135">
    <property type="protein sequence ID" value="CAD1840652.1"/>
    <property type="molecule type" value="Genomic_DNA"/>
</dbReference>
<dbReference type="CDD" id="cd01647">
    <property type="entry name" value="RT_LTR"/>
    <property type="match status" value="1"/>
</dbReference>
<dbReference type="InterPro" id="IPR043128">
    <property type="entry name" value="Rev_trsase/Diguanyl_cyclase"/>
</dbReference>